<evidence type="ECO:0000313" key="3">
    <source>
        <dbReference type="Proteomes" id="UP000595792"/>
    </source>
</evidence>
<reference evidence="2 3" key="1">
    <citation type="submission" date="2020-11" db="EMBL/GenBank/DDBJ databases">
        <title>Closed and high quality bacterial genomes of the OMM12 community.</title>
        <authorList>
            <person name="Marbouty M."/>
            <person name="Lamy-Besnier Q."/>
            <person name="Debarbieux L."/>
            <person name="Koszul R."/>
        </authorList>
    </citation>
    <scope>NUCLEOTIDE SEQUENCE [LARGE SCALE GENOMIC DNA]</scope>
    <source>
        <strain evidence="2 3">YL31</strain>
    </source>
</reference>
<sequence>MDASKEKHMPIIIGIFCALPFLAGLIAEYLVCRLTRRRWWKLLPPAAAGALTAAVAVGRAGVWESDQSPLTQLLFVPGLPALFALLGLLAGWRLWKRLWGPRVVKDKGAR</sequence>
<organism evidence="2 3">
    <name type="scientific">Flavonifractor plautii</name>
    <name type="common">Fusobacterium plautii</name>
    <dbReference type="NCBI Taxonomy" id="292800"/>
    <lineage>
        <taxon>Bacteria</taxon>
        <taxon>Bacillati</taxon>
        <taxon>Bacillota</taxon>
        <taxon>Clostridia</taxon>
        <taxon>Eubacteriales</taxon>
        <taxon>Oscillospiraceae</taxon>
        <taxon>Flavonifractor</taxon>
    </lineage>
</organism>
<dbReference type="AlphaFoldDB" id="A0AAX1KQ04"/>
<dbReference type="EMBL" id="CP065315">
    <property type="protein sequence ID" value="QQR07743.1"/>
    <property type="molecule type" value="Genomic_DNA"/>
</dbReference>
<gene>
    <name evidence="2" type="ORF">I5Q84_09370</name>
</gene>
<evidence type="ECO:0000313" key="2">
    <source>
        <dbReference type="EMBL" id="QQR07743.1"/>
    </source>
</evidence>
<keyword evidence="1" id="KW-0812">Transmembrane</keyword>
<evidence type="ECO:0000256" key="1">
    <source>
        <dbReference type="SAM" id="Phobius"/>
    </source>
</evidence>
<protein>
    <submittedName>
        <fullName evidence="2">Tat pathway signal protein</fullName>
    </submittedName>
</protein>
<keyword evidence="1" id="KW-1133">Transmembrane helix</keyword>
<feature type="transmembrane region" description="Helical" evidence="1">
    <location>
        <begin position="43"/>
        <end position="62"/>
    </location>
</feature>
<name>A0AAX1KQ04_FLAPL</name>
<dbReference type="Proteomes" id="UP000595792">
    <property type="component" value="Chromosome"/>
</dbReference>
<keyword evidence="1" id="KW-0472">Membrane</keyword>
<feature type="transmembrane region" description="Helical" evidence="1">
    <location>
        <begin position="74"/>
        <end position="95"/>
    </location>
</feature>
<dbReference type="KEGG" id="fpla:A4U99_18100"/>
<proteinExistence type="predicted"/>
<accession>A0AAX1KQ04</accession>
<feature type="transmembrane region" description="Helical" evidence="1">
    <location>
        <begin position="12"/>
        <end position="31"/>
    </location>
</feature>